<protein>
    <submittedName>
        <fullName evidence="1">Uncharacterized protein</fullName>
    </submittedName>
</protein>
<sequence length="167" mass="19787">MVKQELIIKRHDYGELKYFPAISGKIELLKLTESLSILKLYFQKLKVFDKPKEMYFDDAIEVMLSNFPIKVSSIDDLDKKEIFIDEGFEGEALTTMLSIYDGEPINKSRILFKKIKEHCFEIEWTGCWGEDNYDNQNFKLNIFAFKEENVTTPICEWEKDLIEKFDK</sequence>
<dbReference type="EMBL" id="JAIRBA010000048">
    <property type="protein sequence ID" value="MCG2420434.1"/>
    <property type="molecule type" value="Genomic_DNA"/>
</dbReference>
<gene>
    <name evidence="1" type="ORF">K8089_15515</name>
</gene>
<proteinExistence type="predicted"/>
<dbReference type="RefSeq" id="WP_237604208.1">
    <property type="nucleotide sequence ID" value="NZ_JAIRBA010000048.1"/>
</dbReference>
<evidence type="ECO:0000313" key="2">
    <source>
        <dbReference type="Proteomes" id="UP001139461"/>
    </source>
</evidence>
<name>A0A9X1R1H4_9FLAO</name>
<reference evidence="1" key="1">
    <citation type="submission" date="2021-09" db="EMBL/GenBank/DDBJ databases">
        <title>Genome of Aequorivita sp. strain F47161.</title>
        <authorList>
            <person name="Wang Y."/>
        </authorList>
    </citation>
    <scope>NUCLEOTIDE SEQUENCE</scope>
    <source>
        <strain evidence="1">F47161</strain>
    </source>
</reference>
<keyword evidence="2" id="KW-1185">Reference proteome</keyword>
<evidence type="ECO:0000313" key="1">
    <source>
        <dbReference type="EMBL" id="MCG2420434.1"/>
    </source>
</evidence>
<organism evidence="1 2">
    <name type="scientific">Aequorivita vitellina</name>
    <dbReference type="NCBI Taxonomy" id="2874475"/>
    <lineage>
        <taxon>Bacteria</taxon>
        <taxon>Pseudomonadati</taxon>
        <taxon>Bacteroidota</taxon>
        <taxon>Flavobacteriia</taxon>
        <taxon>Flavobacteriales</taxon>
        <taxon>Flavobacteriaceae</taxon>
        <taxon>Aequorivita</taxon>
    </lineage>
</organism>
<dbReference type="AlphaFoldDB" id="A0A9X1R1H4"/>
<comment type="caution">
    <text evidence="1">The sequence shown here is derived from an EMBL/GenBank/DDBJ whole genome shotgun (WGS) entry which is preliminary data.</text>
</comment>
<dbReference type="Proteomes" id="UP001139461">
    <property type="component" value="Unassembled WGS sequence"/>
</dbReference>
<accession>A0A9X1R1H4</accession>